<dbReference type="SUPFAM" id="SSF55979">
    <property type="entry name" value="DNA clamp"/>
    <property type="match status" value="1"/>
</dbReference>
<dbReference type="GO" id="GO:0031573">
    <property type="term" value="P:mitotic intra-S DNA damage checkpoint signaling"/>
    <property type="evidence" value="ECO:0007669"/>
    <property type="project" value="TreeGrafter"/>
</dbReference>
<evidence type="ECO:0000313" key="4">
    <source>
        <dbReference type="Proteomes" id="UP000703661"/>
    </source>
</evidence>
<name>A0A9P6MKN2_9FUNG</name>
<feature type="region of interest" description="Disordered" evidence="1">
    <location>
        <begin position="62"/>
        <end position="86"/>
    </location>
</feature>
<proteinExistence type="predicted"/>
<evidence type="ECO:0000259" key="2">
    <source>
        <dbReference type="Pfam" id="PF01417"/>
    </source>
</evidence>
<feature type="region of interest" description="Disordered" evidence="1">
    <location>
        <begin position="178"/>
        <end position="229"/>
    </location>
</feature>
<accession>A0A9P6MKN2</accession>
<dbReference type="SUPFAM" id="SSF48464">
    <property type="entry name" value="ENTH/VHS domain"/>
    <property type="match status" value="1"/>
</dbReference>
<dbReference type="GO" id="GO:0000076">
    <property type="term" value="P:DNA replication checkpoint signaling"/>
    <property type="evidence" value="ECO:0007669"/>
    <property type="project" value="TreeGrafter"/>
</dbReference>
<dbReference type="Pfam" id="PF04139">
    <property type="entry name" value="Rad9"/>
    <property type="match status" value="1"/>
</dbReference>
<dbReference type="EMBL" id="JAAAID010002587">
    <property type="protein sequence ID" value="KAG0006588.1"/>
    <property type="molecule type" value="Genomic_DNA"/>
</dbReference>
<dbReference type="GO" id="GO:0030896">
    <property type="term" value="C:checkpoint clamp complex"/>
    <property type="evidence" value="ECO:0007669"/>
    <property type="project" value="InterPro"/>
</dbReference>
<dbReference type="Gene3D" id="1.25.40.90">
    <property type="match status" value="1"/>
</dbReference>
<dbReference type="Pfam" id="PF01417">
    <property type="entry name" value="ENTH"/>
    <property type="match status" value="1"/>
</dbReference>
<dbReference type="GO" id="GO:0006281">
    <property type="term" value="P:DNA repair"/>
    <property type="evidence" value="ECO:0007669"/>
    <property type="project" value="TreeGrafter"/>
</dbReference>
<protein>
    <submittedName>
        <fullName evidence="3">Cell cycle checkpoint control protein rad9b</fullName>
    </submittedName>
</protein>
<keyword evidence="4" id="KW-1185">Reference proteome</keyword>
<dbReference type="PANTHER" id="PTHR15237:SF0">
    <property type="entry name" value="CELL CYCLE CHECKPOINT CONTROL PROTEIN"/>
    <property type="match status" value="1"/>
</dbReference>
<comment type="caution">
    <text evidence="3">The sequence shown here is derived from an EMBL/GenBank/DDBJ whole genome shotgun (WGS) entry which is preliminary data.</text>
</comment>
<dbReference type="InterPro" id="IPR007268">
    <property type="entry name" value="Rad9/Ddc1"/>
</dbReference>
<dbReference type="InterPro" id="IPR008942">
    <property type="entry name" value="ENTH_VHS"/>
</dbReference>
<dbReference type="AlphaFoldDB" id="A0A9P6MKN2"/>
<reference evidence="3" key="1">
    <citation type="journal article" date="2020" name="Fungal Divers.">
        <title>Resolving the Mortierellaceae phylogeny through synthesis of multi-gene phylogenetics and phylogenomics.</title>
        <authorList>
            <person name="Vandepol N."/>
            <person name="Liber J."/>
            <person name="Desiro A."/>
            <person name="Na H."/>
            <person name="Kennedy M."/>
            <person name="Barry K."/>
            <person name="Grigoriev I.V."/>
            <person name="Miller A.N."/>
            <person name="O'Donnell K."/>
            <person name="Stajich J.E."/>
            <person name="Bonito G."/>
        </authorList>
    </citation>
    <scope>NUCLEOTIDE SEQUENCE</scope>
    <source>
        <strain evidence="3">NRRL 2769</strain>
    </source>
</reference>
<sequence>MNQITQTTKSTINTIKAHALLAKALSNDPKPTPGYLFPEIARLTQSPGTSTVVLSQLLKTLTSSGGSSSSNSQAIGSTTGTTPTYTNSPHVLLKALKILRQLVQSGSVEFKTNLARRGKDILAKMVGYRGEWDEVHGDKFNEDVRTVAEDLLEYMHANPVQEQDDPDLTDREAAVLKNSTQDLQGFGNPEYDDSDSEDNMSQKNATRGKKKATAKATPPLPGFGNPAFEKDIDYTEPTLMSRLVDRLQEMTAPPPPMTMRAAHRQQEQRRQKLFVGEYSMRTDAHSRSKEGPIILMGTNPFKRTTRTQGLVAGGWGEKTVDSSGMSTQDYITSRVFPQYRSGTRSIQFRNPMAEAVYKLAQYIETGLVRSKFQSQLLTRDGDARSSDLMDTTASLPTHRDFSSETLLFWGTSKDISDVVLEHLASEKSATLVDHLGDDKPSNPSQRVSAMTGFVRDMIDWIEQEDWERRIRYLFVLDVLLAHPEIEGELLNCSALPMLSKTLAGPMCLEAPQRSVRVLSTQLESFQAVLTCLAKIGDDIVVEARPDRFILSTINITRSAFATFTFTRTFFESYHLDITAEAIKHDASGPYLRCTVLAKALVSACKIRGNVEQKIEKCCLFMNAAEGVGENCRLTVEIIFKYGKWEWNGNKNIREASDLRLNKHQRFIKIHKLLYESCPEPLQVIDSIESCPSSWRLPAISLIGFTENFSSKAEEITMTCTQEGITFKTFMDTSEEDSGGSK</sequence>
<dbReference type="CDD" id="cd03572">
    <property type="entry name" value="ENTH_like_Tepsin"/>
    <property type="match status" value="1"/>
</dbReference>
<feature type="non-terminal residue" evidence="3">
    <location>
        <position position="741"/>
    </location>
</feature>
<gene>
    <name evidence="3" type="primary">RAD9B</name>
    <name evidence="3" type="ORF">BGZ80_005213</name>
</gene>
<dbReference type="InterPro" id="IPR035802">
    <property type="entry name" value="ENTH/VHS_tepsin"/>
</dbReference>
<dbReference type="GO" id="GO:0071479">
    <property type="term" value="P:cellular response to ionizing radiation"/>
    <property type="evidence" value="ECO:0007669"/>
    <property type="project" value="TreeGrafter"/>
</dbReference>
<feature type="domain" description="ENTH" evidence="2">
    <location>
        <begin position="19"/>
        <end position="156"/>
    </location>
</feature>
<dbReference type="PANTHER" id="PTHR15237">
    <property type="entry name" value="DNA REPAIR PROTEIN RAD9"/>
    <property type="match status" value="1"/>
</dbReference>
<dbReference type="Gene3D" id="3.70.10.10">
    <property type="match status" value="1"/>
</dbReference>
<organism evidence="3 4">
    <name type="scientific">Entomortierella chlamydospora</name>
    <dbReference type="NCBI Taxonomy" id="101097"/>
    <lineage>
        <taxon>Eukaryota</taxon>
        <taxon>Fungi</taxon>
        <taxon>Fungi incertae sedis</taxon>
        <taxon>Mucoromycota</taxon>
        <taxon>Mortierellomycotina</taxon>
        <taxon>Mortierellomycetes</taxon>
        <taxon>Mortierellales</taxon>
        <taxon>Mortierellaceae</taxon>
        <taxon>Entomortierella</taxon>
    </lineage>
</organism>
<evidence type="ECO:0000256" key="1">
    <source>
        <dbReference type="SAM" id="MobiDB-lite"/>
    </source>
</evidence>
<dbReference type="InterPro" id="IPR013809">
    <property type="entry name" value="ENTH"/>
</dbReference>
<dbReference type="InterPro" id="IPR046938">
    <property type="entry name" value="DNA_clamp_sf"/>
</dbReference>
<evidence type="ECO:0000313" key="3">
    <source>
        <dbReference type="EMBL" id="KAG0006588.1"/>
    </source>
</evidence>
<dbReference type="Proteomes" id="UP000703661">
    <property type="component" value="Unassembled WGS sequence"/>
</dbReference>